<keyword evidence="3" id="KW-1185">Reference proteome</keyword>
<gene>
    <name evidence="2" type="ORF">FTUN_8808</name>
</gene>
<dbReference type="PROSITE" id="PS51257">
    <property type="entry name" value="PROKAR_LIPOPROTEIN"/>
    <property type="match status" value="1"/>
</dbReference>
<accession>A0A6M5Z4L1</accession>
<dbReference type="RefSeq" id="WP_171475769.1">
    <property type="nucleotide sequence ID" value="NZ_CP053452.2"/>
</dbReference>
<dbReference type="KEGG" id="ftj:FTUN_8808"/>
<keyword evidence="1" id="KW-0732">Signal</keyword>
<feature type="chain" id="PRO_5026967734" evidence="1">
    <location>
        <begin position="28"/>
        <end position="241"/>
    </location>
</feature>
<evidence type="ECO:0000313" key="3">
    <source>
        <dbReference type="Proteomes" id="UP000503447"/>
    </source>
</evidence>
<reference evidence="3" key="1">
    <citation type="submission" date="2020-05" db="EMBL/GenBank/DDBJ databases">
        <title>Frigoriglobus tundricola gen. nov., sp. nov., a psychrotolerant cellulolytic planctomycete of the family Gemmataceae with two divergent copies of 16S rRNA gene.</title>
        <authorList>
            <person name="Kulichevskaya I.S."/>
            <person name="Ivanova A.A."/>
            <person name="Naumoff D.G."/>
            <person name="Beletsky A.V."/>
            <person name="Rijpstra W.I.C."/>
            <person name="Sinninghe Damste J.S."/>
            <person name="Mardanov A.V."/>
            <person name="Ravin N.V."/>
            <person name="Dedysh S.N."/>
        </authorList>
    </citation>
    <scope>NUCLEOTIDE SEQUENCE [LARGE SCALE GENOMIC DNA]</scope>
    <source>
        <strain evidence="3">PL17</strain>
    </source>
</reference>
<proteinExistence type="predicted"/>
<evidence type="ECO:0000313" key="2">
    <source>
        <dbReference type="EMBL" id="QJX01169.1"/>
    </source>
</evidence>
<sequence>MKSTMMKSTMMKSTMMKSTLLLLPLLAAGVGCQKQLPEPPEAAAGDPRSVAAQKMAEQLAGQEKQVIGLGDKVMQPVKLTRAADRLVEIKKVKELKDAYGSALVTLHALDEATLALDRELRHAGASYGAGAQCFRDRAGDYRDGKLKDACGSWAGHYEGLRDRVPYHRERVAALRKELPRTLELMRQSGQILDDYYLFVSQYPGETLPDTVAAPYVQNVKEYVRQFEGFEAALESYRKGGN</sequence>
<evidence type="ECO:0000256" key="1">
    <source>
        <dbReference type="SAM" id="SignalP"/>
    </source>
</evidence>
<dbReference type="AlphaFoldDB" id="A0A6M5Z4L1"/>
<dbReference type="EMBL" id="CP053452">
    <property type="protein sequence ID" value="QJX01169.1"/>
    <property type="molecule type" value="Genomic_DNA"/>
</dbReference>
<organism evidence="2 3">
    <name type="scientific">Frigoriglobus tundricola</name>
    <dbReference type="NCBI Taxonomy" id="2774151"/>
    <lineage>
        <taxon>Bacteria</taxon>
        <taxon>Pseudomonadati</taxon>
        <taxon>Planctomycetota</taxon>
        <taxon>Planctomycetia</taxon>
        <taxon>Gemmatales</taxon>
        <taxon>Gemmataceae</taxon>
        <taxon>Frigoriglobus</taxon>
    </lineage>
</organism>
<feature type="signal peptide" evidence="1">
    <location>
        <begin position="1"/>
        <end position="27"/>
    </location>
</feature>
<protein>
    <submittedName>
        <fullName evidence="2">Uncharacterized protein</fullName>
    </submittedName>
</protein>
<name>A0A6M5Z4L1_9BACT</name>
<dbReference type="Proteomes" id="UP000503447">
    <property type="component" value="Chromosome"/>
</dbReference>